<accession>A0A4R5FXA9</accession>
<reference evidence="1 2" key="1">
    <citation type="submission" date="2019-03" db="EMBL/GenBank/DDBJ databases">
        <title>Draft genome sequences of novel Actinobacteria.</title>
        <authorList>
            <person name="Sahin N."/>
            <person name="Ay H."/>
            <person name="Saygin H."/>
        </authorList>
    </citation>
    <scope>NUCLEOTIDE SEQUENCE [LARGE SCALE GENOMIC DNA]</scope>
    <source>
        <strain evidence="1 2">6K102</strain>
    </source>
</reference>
<dbReference type="EMBL" id="SMLD01000006">
    <property type="protein sequence ID" value="TDE59072.1"/>
    <property type="molecule type" value="Genomic_DNA"/>
</dbReference>
<dbReference type="AlphaFoldDB" id="A0A4R5FXA9"/>
<dbReference type="Proteomes" id="UP000295136">
    <property type="component" value="Unassembled WGS sequence"/>
</dbReference>
<gene>
    <name evidence="1" type="ORF">E1295_03990</name>
</gene>
<evidence type="ECO:0000313" key="1">
    <source>
        <dbReference type="EMBL" id="TDE59072.1"/>
    </source>
</evidence>
<name>A0A4R5FXA9_9ACTN</name>
<proteinExistence type="predicted"/>
<comment type="caution">
    <text evidence="1">The sequence shown here is derived from an EMBL/GenBank/DDBJ whole genome shotgun (WGS) entry which is preliminary data.</text>
</comment>
<sequence length="149" mass="16320">MIEGFLVLADSATTDRASGKVHMLGAGWALTGPAVPPSAITGFLRIPWNEARDEVRFRLRLLDDAHQAVTLLHDEAGTRAVRYEGTVALRNAQPADEVMRQVPMNLSFAISIPPLPLASGRTYEWMLEVEDVEVASVRFAVRPEGEQPA</sequence>
<dbReference type="RefSeq" id="WP_132628281.1">
    <property type="nucleotide sequence ID" value="NZ_SMLD01000006.1"/>
</dbReference>
<evidence type="ECO:0000313" key="2">
    <source>
        <dbReference type="Proteomes" id="UP000295136"/>
    </source>
</evidence>
<protein>
    <submittedName>
        <fullName evidence="1">Uncharacterized protein</fullName>
    </submittedName>
</protein>
<organism evidence="1 2">
    <name type="scientific">Nonomuraea mesophila</name>
    <dbReference type="NCBI Taxonomy" id="2530382"/>
    <lineage>
        <taxon>Bacteria</taxon>
        <taxon>Bacillati</taxon>
        <taxon>Actinomycetota</taxon>
        <taxon>Actinomycetes</taxon>
        <taxon>Streptosporangiales</taxon>
        <taxon>Streptosporangiaceae</taxon>
        <taxon>Nonomuraea</taxon>
    </lineage>
</organism>
<keyword evidence="2" id="KW-1185">Reference proteome</keyword>
<dbReference type="InterPro" id="IPR054221">
    <property type="entry name" value="DUF6941"/>
</dbReference>
<dbReference type="Pfam" id="PF22091">
    <property type="entry name" value="DUF6941"/>
    <property type="match status" value="1"/>
</dbReference>